<sequence length="65" mass="7311">MSSCRVSSLCSPYTHPLFIFGPAIAAELLNESYLIHKGRSGRNKLSVEKKDEEKNLTIYLEWPAA</sequence>
<proteinExistence type="predicted"/>
<protein>
    <submittedName>
        <fullName evidence="1">Uncharacterized protein</fullName>
    </submittedName>
</protein>
<reference evidence="2" key="1">
    <citation type="journal article" date="2014" name="Nat. Genet.">
        <title>Genome of the human hookworm Necator americanus.</title>
        <authorList>
            <person name="Tang Y.T."/>
            <person name="Gao X."/>
            <person name="Rosa B.A."/>
            <person name="Abubucker S."/>
            <person name="Hallsworth-Pepin K."/>
            <person name="Martin J."/>
            <person name="Tyagi R."/>
            <person name="Heizer E."/>
            <person name="Zhang X."/>
            <person name="Bhonagiri-Palsikar V."/>
            <person name="Minx P."/>
            <person name="Warren W.C."/>
            <person name="Wang Q."/>
            <person name="Zhan B."/>
            <person name="Hotez P.J."/>
            <person name="Sternberg P.W."/>
            <person name="Dougall A."/>
            <person name="Gaze S.T."/>
            <person name="Mulvenna J."/>
            <person name="Sotillo J."/>
            <person name="Ranganathan S."/>
            <person name="Rabelo E.M."/>
            <person name="Wilson R.K."/>
            <person name="Felgner P.L."/>
            <person name="Bethony J."/>
            <person name="Hawdon J.M."/>
            <person name="Gasser R.B."/>
            <person name="Loukas A."/>
            <person name="Mitreva M."/>
        </authorList>
    </citation>
    <scope>NUCLEOTIDE SEQUENCE [LARGE SCALE GENOMIC DNA]</scope>
</reference>
<accession>W2T582</accession>
<keyword evidence="2" id="KW-1185">Reference proteome</keyword>
<dbReference type="KEGG" id="nai:NECAME_03484"/>
<gene>
    <name evidence="1" type="ORF">NECAME_03484</name>
</gene>
<dbReference type="Proteomes" id="UP000053676">
    <property type="component" value="Unassembled WGS sequence"/>
</dbReference>
<organism evidence="1 2">
    <name type="scientific">Necator americanus</name>
    <name type="common">Human hookworm</name>
    <dbReference type="NCBI Taxonomy" id="51031"/>
    <lineage>
        <taxon>Eukaryota</taxon>
        <taxon>Metazoa</taxon>
        <taxon>Ecdysozoa</taxon>
        <taxon>Nematoda</taxon>
        <taxon>Chromadorea</taxon>
        <taxon>Rhabditida</taxon>
        <taxon>Rhabditina</taxon>
        <taxon>Rhabditomorpha</taxon>
        <taxon>Strongyloidea</taxon>
        <taxon>Ancylostomatidae</taxon>
        <taxon>Bunostominae</taxon>
        <taxon>Necator</taxon>
    </lineage>
</organism>
<evidence type="ECO:0000313" key="2">
    <source>
        <dbReference type="Proteomes" id="UP000053676"/>
    </source>
</evidence>
<dbReference type="EMBL" id="KI660234">
    <property type="protein sequence ID" value="ETN76321.1"/>
    <property type="molecule type" value="Genomic_DNA"/>
</dbReference>
<name>W2T582_NECAM</name>
<dbReference type="AlphaFoldDB" id="W2T582"/>
<evidence type="ECO:0000313" key="1">
    <source>
        <dbReference type="EMBL" id="ETN76321.1"/>
    </source>
</evidence>